<comment type="similarity">
    <text evidence="2">Belongs to the DsbB family. BdbC subfamily.</text>
</comment>
<evidence type="ECO:0000256" key="4">
    <source>
        <dbReference type="ARBA" id="ARBA00022692"/>
    </source>
</evidence>
<dbReference type="PANTHER" id="PTHR43469">
    <property type="entry name" value="DISULFIDE FORMATION PROTEIN-RELATED"/>
    <property type="match status" value="1"/>
</dbReference>
<accession>A0A2C7A7W6</accession>
<keyword evidence="11" id="KW-0676">Redox-active center</keyword>
<keyword evidence="10" id="KW-0143">Chaperone</keyword>
<protein>
    <submittedName>
        <fullName evidence="13">Disulfide bond formation protein B</fullName>
    </submittedName>
</protein>
<keyword evidence="5" id="KW-0249">Electron transport</keyword>
<dbReference type="SUPFAM" id="SSF158442">
    <property type="entry name" value="DsbB-like"/>
    <property type="match status" value="1"/>
</dbReference>
<feature type="transmembrane region" description="Helical" evidence="12">
    <location>
        <begin position="120"/>
        <end position="146"/>
    </location>
</feature>
<keyword evidence="4 12" id="KW-0812">Transmembrane</keyword>
<dbReference type="PANTHER" id="PTHR43469:SF1">
    <property type="entry name" value="SPBETA PROPHAGE-DERIVED DISULFIDE BOND FORMATION PROTEIN B"/>
    <property type="match status" value="1"/>
</dbReference>
<evidence type="ECO:0000256" key="12">
    <source>
        <dbReference type="SAM" id="Phobius"/>
    </source>
</evidence>
<dbReference type="AlphaFoldDB" id="A0A2C7A7W6"/>
<dbReference type="Pfam" id="PF02600">
    <property type="entry name" value="DsbB"/>
    <property type="match status" value="1"/>
</dbReference>
<feature type="transmembrane region" description="Helical" evidence="12">
    <location>
        <begin position="16"/>
        <end position="38"/>
    </location>
</feature>
<evidence type="ECO:0000256" key="7">
    <source>
        <dbReference type="ARBA" id="ARBA00023002"/>
    </source>
</evidence>
<keyword evidence="14" id="KW-1185">Reference proteome</keyword>
<dbReference type="RefSeq" id="WP_099096362.1">
    <property type="nucleotide sequence ID" value="NZ_PDNU01000031.1"/>
</dbReference>
<dbReference type="InterPro" id="IPR023380">
    <property type="entry name" value="DsbB-like_sf"/>
</dbReference>
<dbReference type="Gene3D" id="1.20.1550.10">
    <property type="entry name" value="DsbB-like"/>
    <property type="match status" value="1"/>
</dbReference>
<evidence type="ECO:0000313" key="14">
    <source>
        <dbReference type="Proteomes" id="UP000223527"/>
    </source>
</evidence>
<dbReference type="InterPro" id="IPR003752">
    <property type="entry name" value="DiS_bond_form_DsbB/BdbC"/>
</dbReference>
<reference evidence="13 14" key="1">
    <citation type="submission" date="2017-10" db="EMBL/GenBank/DDBJ databases">
        <authorList>
            <person name="Banno H."/>
            <person name="Chua N.-H."/>
        </authorList>
    </citation>
    <scope>NUCLEOTIDE SEQUENCE [LARGE SCALE GENOMIC DNA]</scope>
    <source>
        <strain evidence="13 14">YW11</strain>
    </source>
</reference>
<feature type="transmembrane region" description="Helical" evidence="12">
    <location>
        <begin position="50"/>
        <end position="68"/>
    </location>
</feature>
<comment type="subcellular location">
    <subcellularLocation>
        <location evidence="1">Membrane</location>
        <topology evidence="1">Multi-pass membrane protein</topology>
    </subcellularLocation>
</comment>
<keyword evidence="7" id="KW-0560">Oxidoreductase</keyword>
<evidence type="ECO:0000256" key="11">
    <source>
        <dbReference type="ARBA" id="ARBA00023284"/>
    </source>
</evidence>
<keyword evidence="3" id="KW-0813">Transport</keyword>
<comment type="caution">
    <text evidence="13">The sequence shown here is derived from an EMBL/GenBank/DDBJ whole genome shotgun (WGS) entry which is preliminary data.</text>
</comment>
<keyword evidence="8 12" id="KW-0472">Membrane</keyword>
<dbReference type="EMBL" id="PDNU01000031">
    <property type="protein sequence ID" value="PHK94089.1"/>
    <property type="molecule type" value="Genomic_DNA"/>
</dbReference>
<keyword evidence="9" id="KW-1015">Disulfide bond</keyword>
<evidence type="ECO:0000256" key="6">
    <source>
        <dbReference type="ARBA" id="ARBA00022989"/>
    </source>
</evidence>
<feature type="transmembrane region" description="Helical" evidence="12">
    <location>
        <begin position="77"/>
        <end position="100"/>
    </location>
</feature>
<keyword evidence="6 12" id="KW-1133">Transmembrane helix</keyword>
<evidence type="ECO:0000256" key="10">
    <source>
        <dbReference type="ARBA" id="ARBA00023186"/>
    </source>
</evidence>
<dbReference type="InterPro" id="IPR012187">
    <property type="entry name" value="Disulphide_bond_form_BdbC"/>
</dbReference>
<name>A0A2C7A7W6_9PROT</name>
<evidence type="ECO:0000256" key="8">
    <source>
        <dbReference type="ARBA" id="ARBA00023136"/>
    </source>
</evidence>
<evidence type="ECO:0000256" key="1">
    <source>
        <dbReference type="ARBA" id="ARBA00004141"/>
    </source>
</evidence>
<evidence type="ECO:0000256" key="3">
    <source>
        <dbReference type="ARBA" id="ARBA00022448"/>
    </source>
</evidence>
<dbReference type="OrthoDB" id="158402at2"/>
<evidence type="ECO:0000256" key="2">
    <source>
        <dbReference type="ARBA" id="ARBA00007602"/>
    </source>
</evidence>
<proteinExistence type="inferred from homology"/>
<dbReference type="GO" id="GO:0016020">
    <property type="term" value="C:membrane"/>
    <property type="evidence" value="ECO:0007669"/>
    <property type="project" value="UniProtKB-SubCell"/>
</dbReference>
<evidence type="ECO:0000313" key="13">
    <source>
        <dbReference type="EMBL" id="PHK94089.1"/>
    </source>
</evidence>
<organism evidence="13 14">
    <name type="scientific">Teichococcus rhizosphaerae</name>
    <dbReference type="NCBI Taxonomy" id="1335062"/>
    <lineage>
        <taxon>Bacteria</taxon>
        <taxon>Pseudomonadati</taxon>
        <taxon>Pseudomonadota</taxon>
        <taxon>Alphaproteobacteria</taxon>
        <taxon>Acetobacterales</taxon>
        <taxon>Roseomonadaceae</taxon>
        <taxon>Roseomonas</taxon>
    </lineage>
</organism>
<gene>
    <name evidence="13" type="ORF">CR162_15095</name>
</gene>
<sequence>MSAVTSTTQGRADAKAWSILFAAWAVALAASLGALFIGEVMGQAPCSLCWHQRAFMFPLAVLLAVACYRSDTGAWRYALPLALVGWLIAGWHTLMFYGVVPEAIQPCAASGPSCSGEGMLLLGWAPLPMLSFLAFTTLLILLTLLARGGRKA</sequence>
<dbReference type="Proteomes" id="UP000223527">
    <property type="component" value="Unassembled WGS sequence"/>
</dbReference>
<evidence type="ECO:0000256" key="9">
    <source>
        <dbReference type="ARBA" id="ARBA00023157"/>
    </source>
</evidence>
<dbReference type="GO" id="GO:0015035">
    <property type="term" value="F:protein-disulfide reductase activity"/>
    <property type="evidence" value="ECO:0007669"/>
    <property type="project" value="InterPro"/>
</dbReference>
<evidence type="ECO:0000256" key="5">
    <source>
        <dbReference type="ARBA" id="ARBA00022982"/>
    </source>
</evidence>
<dbReference type="GO" id="GO:0006457">
    <property type="term" value="P:protein folding"/>
    <property type="evidence" value="ECO:0007669"/>
    <property type="project" value="InterPro"/>
</dbReference>
<dbReference type="PIRSF" id="PIRSF036659">
    <property type="entry name" value="BdbC"/>
    <property type="match status" value="1"/>
</dbReference>